<dbReference type="InterPro" id="IPR013319">
    <property type="entry name" value="GH11/12"/>
</dbReference>
<dbReference type="EMBL" id="SIXF01000002">
    <property type="protein sequence ID" value="TBO44323.1"/>
    <property type="molecule type" value="Genomic_DNA"/>
</dbReference>
<dbReference type="InterPro" id="IPR013320">
    <property type="entry name" value="ConA-like_dom_sf"/>
</dbReference>
<dbReference type="OrthoDB" id="8885070at2"/>
<keyword evidence="2" id="KW-0378">Hydrolase</keyword>
<dbReference type="SUPFAM" id="SSF49899">
    <property type="entry name" value="Concanavalin A-like lectins/glucanases"/>
    <property type="match status" value="1"/>
</dbReference>
<evidence type="ECO:0000256" key="2">
    <source>
        <dbReference type="RuleBase" id="RU361163"/>
    </source>
</evidence>
<keyword evidence="2" id="KW-0326">Glycosidase</keyword>
<protein>
    <recommendedName>
        <fullName evidence="5">Glycosyl hydrolase</fullName>
    </recommendedName>
</protein>
<dbReference type="Gene3D" id="2.60.120.180">
    <property type="match status" value="1"/>
</dbReference>
<evidence type="ECO:0000256" key="1">
    <source>
        <dbReference type="ARBA" id="ARBA00005519"/>
    </source>
</evidence>
<dbReference type="PROSITE" id="PS51257">
    <property type="entry name" value="PROKAR_LIPOPROTEIN"/>
    <property type="match status" value="1"/>
</dbReference>
<reference evidence="3 4" key="1">
    <citation type="submission" date="2019-02" db="EMBL/GenBank/DDBJ databases">
        <title>Pedobacter kyonggii whole genome sequence analysis.</title>
        <authorList>
            <person name="Dahal R.H."/>
        </authorList>
    </citation>
    <scope>NUCLEOTIDE SEQUENCE [LARGE SCALE GENOMIC DNA]</scope>
    <source>
        <strain evidence="3 4">K-4-11-1</strain>
    </source>
</reference>
<dbReference type="RefSeq" id="WP_131028403.1">
    <property type="nucleotide sequence ID" value="NZ_SIXF01000002.1"/>
</dbReference>
<keyword evidence="2" id="KW-0624">Polysaccharide degradation</keyword>
<evidence type="ECO:0000313" key="4">
    <source>
        <dbReference type="Proteomes" id="UP000291819"/>
    </source>
</evidence>
<dbReference type="PANTHER" id="PTHR34002">
    <property type="entry name" value="BLR1656 PROTEIN"/>
    <property type="match status" value="1"/>
</dbReference>
<dbReference type="GO" id="GO:0000272">
    <property type="term" value="P:polysaccharide catabolic process"/>
    <property type="evidence" value="ECO:0007669"/>
    <property type="project" value="UniProtKB-KW"/>
</dbReference>
<keyword evidence="2" id="KW-0119">Carbohydrate metabolism</keyword>
<evidence type="ECO:0000313" key="3">
    <source>
        <dbReference type="EMBL" id="TBO44323.1"/>
    </source>
</evidence>
<name>A0A4Q9HGG1_9SPHI</name>
<accession>A0A4Q9HGG1</accession>
<dbReference type="GO" id="GO:0008810">
    <property type="term" value="F:cellulase activity"/>
    <property type="evidence" value="ECO:0007669"/>
    <property type="project" value="InterPro"/>
</dbReference>
<organism evidence="3 4">
    <name type="scientific">Pedobacter kyonggii</name>
    <dbReference type="NCBI Taxonomy" id="1926871"/>
    <lineage>
        <taxon>Bacteria</taxon>
        <taxon>Pseudomonadati</taxon>
        <taxon>Bacteroidota</taxon>
        <taxon>Sphingobacteriia</taxon>
        <taxon>Sphingobacteriales</taxon>
        <taxon>Sphingobacteriaceae</taxon>
        <taxon>Pedobacter</taxon>
    </lineage>
</organism>
<comment type="caution">
    <text evidence="3">The sequence shown here is derived from an EMBL/GenBank/DDBJ whole genome shotgun (WGS) entry which is preliminary data.</text>
</comment>
<keyword evidence="4" id="KW-1185">Reference proteome</keyword>
<comment type="similarity">
    <text evidence="1 2">Belongs to the glycosyl hydrolase 12 (cellulase H) family.</text>
</comment>
<dbReference type="InterPro" id="IPR002594">
    <property type="entry name" value="GH12"/>
</dbReference>
<proteinExistence type="inferred from homology"/>
<dbReference type="AlphaFoldDB" id="A0A4Q9HGG1"/>
<dbReference type="PANTHER" id="PTHR34002:SF9">
    <property type="entry name" value="XYLOGLUCAN-SPECIFIC ENDO-BETA-1,4-GLUCANASE A"/>
    <property type="match status" value="1"/>
</dbReference>
<evidence type="ECO:0008006" key="5">
    <source>
        <dbReference type="Google" id="ProtNLM"/>
    </source>
</evidence>
<sequence>MRKFLTCAAVTMLLFTACKKEQQVVTDKTGEVKADWTSDNSTFNYTSKTYSPYTVFNNVWGANPGYQSIWANNGNNWGIWSNHPNTSGIKSYPNSERKVQRTLSSLNSLTSQYDITVPSDGSWGADYDVWTSNDKYEIMLWMNYRGSVGPIASAYPGGVAQINVANKTVGGHTWNVYKGPVGSDGKQVFSFLRTSNSTSGNVNIKDIMNYLKNDLGWIGNETIDRVQFGFEVTSTAGGRDHRVNNYTVSFN</sequence>
<gene>
    <name evidence="3" type="ORF">EYS08_03150</name>
</gene>
<dbReference type="Pfam" id="PF01670">
    <property type="entry name" value="Glyco_hydro_12"/>
    <property type="match status" value="1"/>
</dbReference>
<dbReference type="Proteomes" id="UP000291819">
    <property type="component" value="Unassembled WGS sequence"/>
</dbReference>